<evidence type="ECO:0000313" key="2">
    <source>
        <dbReference type="Proteomes" id="UP000032946"/>
    </source>
</evidence>
<evidence type="ECO:0000313" key="1">
    <source>
        <dbReference type="EMBL" id="CDM94331.1"/>
    </source>
</evidence>
<sequence>MESHDHLQLRNRVFASFITSLAQESQPSTDTNGVAHVKLLIS</sequence>
<organism evidence="1 2">
    <name type="scientific">Limnospira indica PCC 8005</name>
    <dbReference type="NCBI Taxonomy" id="376219"/>
    <lineage>
        <taxon>Bacteria</taxon>
        <taxon>Bacillati</taxon>
        <taxon>Cyanobacteriota</taxon>
        <taxon>Cyanophyceae</taxon>
        <taxon>Oscillatoriophycideae</taxon>
        <taxon>Oscillatoriales</taxon>
        <taxon>Sirenicapillariaceae</taxon>
        <taxon>Limnospira</taxon>
    </lineage>
</organism>
<proteinExistence type="predicted"/>
<dbReference type="EMBL" id="FO818640">
    <property type="protein sequence ID" value="CDM94331.1"/>
    <property type="molecule type" value="Genomic_DNA"/>
</dbReference>
<accession>A0A9P1KEC2</accession>
<reference evidence="1 2" key="1">
    <citation type="submission" date="2014-02" db="EMBL/GenBank/DDBJ databases">
        <authorList>
            <person name="Genoscope - CEA"/>
        </authorList>
    </citation>
    <scope>NUCLEOTIDE SEQUENCE [LARGE SCALE GENOMIC DNA]</scope>
    <source>
        <strain evidence="1 2">PCC 8005</strain>
    </source>
</reference>
<gene>
    <name evidence="1" type="ORF">ARTHRO_12005</name>
</gene>
<name>A0A9P1KEC2_9CYAN</name>
<keyword evidence="2" id="KW-1185">Reference proteome</keyword>
<protein>
    <submittedName>
        <fullName evidence="1">Uncharacterized protein</fullName>
    </submittedName>
</protein>
<dbReference type="Proteomes" id="UP000032946">
    <property type="component" value="Chromosome"/>
</dbReference>
<dbReference type="AlphaFoldDB" id="A0A9P1KEC2"/>